<proteinExistence type="predicted"/>
<feature type="chain" id="PRO_5044798533" evidence="1">
    <location>
        <begin position="28"/>
        <end position="168"/>
    </location>
</feature>
<protein>
    <submittedName>
        <fullName evidence="2">Uncharacterized protein</fullName>
    </submittedName>
</protein>
<evidence type="ECO:0000313" key="2">
    <source>
        <dbReference type="EMBL" id="KAL3523644.1"/>
    </source>
</evidence>
<name>A0ABD2ZW45_9GENT</name>
<organism evidence="2 3">
    <name type="scientific">Cinchona calisaya</name>
    <dbReference type="NCBI Taxonomy" id="153742"/>
    <lineage>
        <taxon>Eukaryota</taxon>
        <taxon>Viridiplantae</taxon>
        <taxon>Streptophyta</taxon>
        <taxon>Embryophyta</taxon>
        <taxon>Tracheophyta</taxon>
        <taxon>Spermatophyta</taxon>
        <taxon>Magnoliopsida</taxon>
        <taxon>eudicotyledons</taxon>
        <taxon>Gunneridae</taxon>
        <taxon>Pentapetalae</taxon>
        <taxon>asterids</taxon>
        <taxon>lamiids</taxon>
        <taxon>Gentianales</taxon>
        <taxon>Rubiaceae</taxon>
        <taxon>Cinchonoideae</taxon>
        <taxon>Cinchoneae</taxon>
        <taxon>Cinchona</taxon>
    </lineage>
</organism>
<feature type="signal peptide" evidence="1">
    <location>
        <begin position="1"/>
        <end position="27"/>
    </location>
</feature>
<evidence type="ECO:0000313" key="3">
    <source>
        <dbReference type="Proteomes" id="UP001630127"/>
    </source>
</evidence>
<keyword evidence="1" id="KW-0732">Signal</keyword>
<dbReference type="EMBL" id="JBJUIK010000007">
    <property type="protein sequence ID" value="KAL3523644.1"/>
    <property type="molecule type" value="Genomic_DNA"/>
</dbReference>
<sequence length="168" mass="18672">MFNIKVLSITSWMMGLLFLTLLFKCNATEDITLVISNEINLSEIVNFTCTTYVGGGPGNEFNIQGPKIVYFGDILTTKTKSTSRCEFEFSGIEVILETPFEFIPDPDVLLNTDMFLKFNVSGCFRRNAKTERWVLLNVLSPGGNPGDVPPVTDINGSRSVGTLYRPIN</sequence>
<keyword evidence="3" id="KW-1185">Reference proteome</keyword>
<dbReference type="AlphaFoldDB" id="A0ABD2ZW45"/>
<dbReference type="Proteomes" id="UP001630127">
    <property type="component" value="Unassembled WGS sequence"/>
</dbReference>
<accession>A0ABD2ZW45</accession>
<comment type="caution">
    <text evidence="2">The sequence shown here is derived from an EMBL/GenBank/DDBJ whole genome shotgun (WGS) entry which is preliminary data.</text>
</comment>
<evidence type="ECO:0000256" key="1">
    <source>
        <dbReference type="SAM" id="SignalP"/>
    </source>
</evidence>
<reference evidence="2 3" key="1">
    <citation type="submission" date="2024-11" db="EMBL/GenBank/DDBJ databases">
        <title>A near-complete genome assembly of Cinchona calisaya.</title>
        <authorList>
            <person name="Lian D.C."/>
            <person name="Zhao X.W."/>
            <person name="Wei L."/>
        </authorList>
    </citation>
    <scope>NUCLEOTIDE SEQUENCE [LARGE SCALE GENOMIC DNA]</scope>
    <source>
        <tissue evidence="2">Nenye</tissue>
    </source>
</reference>
<gene>
    <name evidence="2" type="ORF">ACH5RR_016478</name>
</gene>